<dbReference type="Proteomes" id="UP000614601">
    <property type="component" value="Unassembled WGS sequence"/>
</dbReference>
<feature type="region of interest" description="Disordered" evidence="3">
    <location>
        <begin position="295"/>
        <end position="315"/>
    </location>
</feature>
<dbReference type="PANTHER" id="PTHR13275:SF4">
    <property type="entry name" value="VACUOLAR PROTEIN SORTING-ASSOCIATED PROTEIN 72 HOMOLOG"/>
    <property type="match status" value="1"/>
</dbReference>
<evidence type="ECO:0000256" key="2">
    <source>
        <dbReference type="ARBA" id="ARBA00020000"/>
    </source>
</evidence>
<sequence length="434" mass="49634">MDKPSTSTESKEKTVRFEEGKEEDEETDEEQASDEESGEEEEESDDESSSDESVELPPPLAPNRSRRLNAGNRYTKVLAEEEHKAEGDEVYETLYGGFKEVENDDNFEVDSDEGSDEENKDLDDEEKRGETDVDDEKEGEHEEDVAEPKKKKKKPTVQKKPSWLMSQMAEDSVPLNALSTSAQAQRLKECKEVAAANRKSLEEMLKKQREEKEKQRLKPRARYLQGPKESYYSDKEKTYLLRHNLKQWKKPAVSERTCVVSGKEARYRDPVTGCYYFGIDEFKMIRQNEEKYLHLQRSSQNSSSKSSADQVVPSTAYPSSWSKRVLVGQDDEDDVTVEKAVSSTLIYLYSKSHGQEAQPPSEEELRIFRETIDEEKRPVREKQLVPAAIRRSIFIVKPAPRTDAITALSPRGTKRQSVAPICSVSEAKIQKLEK</sequence>
<dbReference type="Pfam" id="PF08265">
    <property type="entry name" value="YL1_C"/>
    <property type="match status" value="1"/>
</dbReference>
<feature type="compositionally biased region" description="Acidic residues" evidence="3">
    <location>
        <begin position="20"/>
        <end position="54"/>
    </location>
</feature>
<dbReference type="AlphaFoldDB" id="A0A811L5G0"/>
<gene>
    <name evidence="5" type="ORF">BOKJ2_LOCUS9899</name>
</gene>
<protein>
    <recommendedName>
        <fullName evidence="2">Vacuolar protein sorting-associated protein 72 homolog</fullName>
    </recommendedName>
</protein>
<organism evidence="5 6">
    <name type="scientific">Bursaphelenchus okinawaensis</name>
    <dbReference type="NCBI Taxonomy" id="465554"/>
    <lineage>
        <taxon>Eukaryota</taxon>
        <taxon>Metazoa</taxon>
        <taxon>Ecdysozoa</taxon>
        <taxon>Nematoda</taxon>
        <taxon>Chromadorea</taxon>
        <taxon>Rhabditida</taxon>
        <taxon>Tylenchina</taxon>
        <taxon>Tylenchomorpha</taxon>
        <taxon>Aphelenchoidea</taxon>
        <taxon>Aphelenchoididae</taxon>
        <taxon>Bursaphelenchus</taxon>
    </lineage>
</organism>
<evidence type="ECO:0000313" key="6">
    <source>
        <dbReference type="Proteomes" id="UP000614601"/>
    </source>
</evidence>
<evidence type="ECO:0000259" key="4">
    <source>
        <dbReference type="SMART" id="SM00993"/>
    </source>
</evidence>
<comment type="caution">
    <text evidence="5">The sequence shown here is derived from an EMBL/GenBank/DDBJ whole genome shotgun (WGS) entry which is preliminary data.</text>
</comment>
<dbReference type="EMBL" id="CAJFCW020000005">
    <property type="protein sequence ID" value="CAG9117053.1"/>
    <property type="molecule type" value="Genomic_DNA"/>
</dbReference>
<accession>A0A811L5G0</accession>
<dbReference type="InterPro" id="IPR013272">
    <property type="entry name" value="Vps72/YL1_C"/>
</dbReference>
<evidence type="ECO:0000256" key="3">
    <source>
        <dbReference type="SAM" id="MobiDB-lite"/>
    </source>
</evidence>
<dbReference type="GO" id="GO:0005634">
    <property type="term" value="C:nucleus"/>
    <property type="evidence" value="ECO:0007669"/>
    <property type="project" value="TreeGrafter"/>
</dbReference>
<dbReference type="EMBL" id="CAJFDH010000005">
    <property type="protein sequence ID" value="CAD5222949.1"/>
    <property type="molecule type" value="Genomic_DNA"/>
</dbReference>
<dbReference type="InterPro" id="IPR046757">
    <property type="entry name" value="YL1_N"/>
</dbReference>
<feature type="region of interest" description="Disordered" evidence="3">
    <location>
        <begin position="208"/>
        <end position="228"/>
    </location>
</feature>
<dbReference type="Proteomes" id="UP000783686">
    <property type="component" value="Unassembled WGS sequence"/>
</dbReference>
<feature type="compositionally biased region" description="Acidic residues" evidence="3">
    <location>
        <begin position="102"/>
        <end position="124"/>
    </location>
</feature>
<dbReference type="PANTHER" id="PTHR13275">
    <property type="entry name" value="YL-1 PROTEIN TRANSCRIPTION FACTOR-LIKE 1"/>
    <property type="match status" value="1"/>
</dbReference>
<keyword evidence="6" id="KW-1185">Reference proteome</keyword>
<dbReference type="Pfam" id="PF05764">
    <property type="entry name" value="YL1"/>
    <property type="match status" value="1"/>
</dbReference>
<feature type="region of interest" description="Disordered" evidence="3">
    <location>
        <begin position="1"/>
        <end position="70"/>
    </location>
</feature>
<feature type="domain" description="Vps72/YL1 C-terminal" evidence="4">
    <location>
        <begin position="256"/>
        <end position="285"/>
    </location>
</feature>
<name>A0A811L5G0_9BILA</name>
<feature type="compositionally biased region" description="Low complexity" evidence="3">
    <location>
        <begin position="298"/>
        <end position="307"/>
    </location>
</feature>
<feature type="compositionally biased region" description="Basic and acidic residues" evidence="3">
    <location>
        <begin position="1"/>
        <end position="19"/>
    </location>
</feature>
<dbReference type="OrthoDB" id="78296at2759"/>
<reference evidence="5" key="1">
    <citation type="submission" date="2020-09" db="EMBL/GenBank/DDBJ databases">
        <authorList>
            <person name="Kikuchi T."/>
        </authorList>
    </citation>
    <scope>NUCLEOTIDE SEQUENCE</scope>
    <source>
        <strain evidence="5">SH1</strain>
    </source>
</reference>
<dbReference type="SMART" id="SM00993">
    <property type="entry name" value="YL1_C"/>
    <property type="match status" value="1"/>
</dbReference>
<proteinExistence type="inferred from homology"/>
<comment type="similarity">
    <text evidence="1">Belongs to the VPS72/YL1 family.</text>
</comment>
<feature type="compositionally biased region" description="Acidic residues" evidence="3">
    <location>
        <begin position="132"/>
        <end position="145"/>
    </location>
</feature>
<evidence type="ECO:0000256" key="1">
    <source>
        <dbReference type="ARBA" id="ARBA00006832"/>
    </source>
</evidence>
<feature type="region of interest" description="Disordered" evidence="3">
    <location>
        <begin position="95"/>
        <end position="168"/>
    </location>
</feature>
<evidence type="ECO:0000313" key="5">
    <source>
        <dbReference type="EMBL" id="CAD5222949.1"/>
    </source>
</evidence>